<evidence type="ECO:0000313" key="2">
    <source>
        <dbReference type="EMBL" id="CAB4195304.1"/>
    </source>
</evidence>
<organism evidence="1">
    <name type="scientific">uncultured Caudovirales phage</name>
    <dbReference type="NCBI Taxonomy" id="2100421"/>
    <lineage>
        <taxon>Viruses</taxon>
        <taxon>Duplodnaviria</taxon>
        <taxon>Heunggongvirae</taxon>
        <taxon>Uroviricota</taxon>
        <taxon>Caudoviricetes</taxon>
        <taxon>Peduoviridae</taxon>
        <taxon>Maltschvirus</taxon>
        <taxon>Maltschvirus maltsch</taxon>
    </lineage>
</organism>
<protein>
    <submittedName>
        <fullName evidence="1">Uncharacterized protein</fullName>
    </submittedName>
</protein>
<evidence type="ECO:0000313" key="1">
    <source>
        <dbReference type="EMBL" id="CAB4189600.1"/>
    </source>
</evidence>
<gene>
    <name evidence="1" type="ORF">UFOVP1195_6</name>
    <name evidence="2" type="ORF">UFOVP1288_6</name>
    <name evidence="3" type="ORF">UFOVP1409_6</name>
</gene>
<evidence type="ECO:0000313" key="3">
    <source>
        <dbReference type="EMBL" id="CAB4204907.1"/>
    </source>
</evidence>
<dbReference type="EMBL" id="LR797238">
    <property type="protein sequence ID" value="CAB4195304.1"/>
    <property type="molecule type" value="Genomic_DNA"/>
</dbReference>
<accession>A0A6J5QY75</accession>
<dbReference type="EMBL" id="LR797352">
    <property type="protein sequence ID" value="CAB4204907.1"/>
    <property type="molecule type" value="Genomic_DNA"/>
</dbReference>
<proteinExistence type="predicted"/>
<name>A0A6J5QY75_9CAUD</name>
<dbReference type="EMBL" id="LR797149">
    <property type="protein sequence ID" value="CAB4189600.1"/>
    <property type="molecule type" value="Genomic_DNA"/>
</dbReference>
<sequence>MDTKGQEFSRTEVRFATRKVEAALREITDARRRLRDHVGDQEARELYVSLNILREQVMDWMDKAIRIRDKALDKARGG</sequence>
<reference evidence="1" key="1">
    <citation type="submission" date="2020-05" db="EMBL/GenBank/DDBJ databases">
        <authorList>
            <person name="Chiriac C."/>
            <person name="Salcher M."/>
            <person name="Ghai R."/>
            <person name="Kavagutti S V."/>
        </authorList>
    </citation>
    <scope>NUCLEOTIDE SEQUENCE</scope>
</reference>